<proteinExistence type="predicted"/>
<gene>
    <name evidence="1" type="ORF">CLV55_11174</name>
</gene>
<keyword evidence="2" id="KW-1185">Reference proteome</keyword>
<evidence type="ECO:0000313" key="2">
    <source>
        <dbReference type="Proteomes" id="UP000248840"/>
    </source>
</evidence>
<dbReference type="AlphaFoldDB" id="A0A328Y8L0"/>
<sequence length="337" mass="39938">MKQSSKKNYFFVCTGLQVVNAMEYLYHEKLEDSENILVTYFFYKQVYEEVQMIVNQFPWTKIIHIIPPTLLNIKNEHLRYIATNLYGNVHIRSFRFANSTIIGNDLNPYYRFATRSKKLKKIVFIDDGAGSVHYDGNSPYSGYGIKNKMMYRLLGIKNHIVRPNVFFTAFLLEKFLPKKSENQTIITNSFKYLKSKCQDKERSDIMFFIGDPLVERGYISFEKYVQAITAVQEKFTDKKLIYIPRLTESDHFLHQLEPYVTIQRNKVPFEIFISSLEYFPYALVGYHSSVHFNVRKMYGNSINFYFLRLKDFTTKTHYENTNKILDSLAKFAKEINY</sequence>
<name>A0A328Y8L0_9FLAO</name>
<dbReference type="Proteomes" id="UP000248840">
    <property type="component" value="Unassembled WGS sequence"/>
</dbReference>
<evidence type="ECO:0000313" key="1">
    <source>
        <dbReference type="EMBL" id="RAR70249.1"/>
    </source>
</evidence>
<organism evidence="1 2">
    <name type="scientific">Flavobacterium aciduliphilum</name>
    <dbReference type="NCBI Taxonomy" id="1101402"/>
    <lineage>
        <taxon>Bacteria</taxon>
        <taxon>Pseudomonadati</taxon>
        <taxon>Bacteroidota</taxon>
        <taxon>Flavobacteriia</taxon>
        <taxon>Flavobacteriales</taxon>
        <taxon>Flavobacteriaceae</taxon>
        <taxon>Flavobacterium</taxon>
    </lineage>
</organism>
<dbReference type="EMBL" id="QLSZ01000011">
    <property type="protein sequence ID" value="RAR70249.1"/>
    <property type="molecule type" value="Genomic_DNA"/>
</dbReference>
<dbReference type="OrthoDB" id="1442397at2"/>
<reference evidence="1 2" key="1">
    <citation type="submission" date="2018-06" db="EMBL/GenBank/DDBJ databases">
        <title>Genomic Encyclopedia of Archaeal and Bacterial Type Strains, Phase II (KMG-II): from individual species to whole genera.</title>
        <authorList>
            <person name="Goeker M."/>
        </authorList>
    </citation>
    <scope>NUCLEOTIDE SEQUENCE [LARGE SCALE GENOMIC DNA]</scope>
    <source>
        <strain evidence="1 2">DSM 25663</strain>
    </source>
</reference>
<comment type="caution">
    <text evidence="1">The sequence shown here is derived from an EMBL/GenBank/DDBJ whole genome shotgun (WGS) entry which is preliminary data.</text>
</comment>
<dbReference type="RefSeq" id="WP_112113906.1">
    <property type="nucleotide sequence ID" value="NZ_QLSZ01000011.1"/>
</dbReference>
<protein>
    <submittedName>
        <fullName evidence="1">Uncharacterized protein</fullName>
    </submittedName>
</protein>
<accession>A0A328Y8L0</accession>